<accession>A0A1H1XSV8</accession>
<evidence type="ECO:0000313" key="4">
    <source>
        <dbReference type="Proteomes" id="UP000199679"/>
    </source>
</evidence>
<protein>
    <recommendedName>
        <fullName evidence="2">eCIS core domain-containing protein</fullName>
    </recommendedName>
</protein>
<evidence type="ECO:0000313" key="3">
    <source>
        <dbReference type="EMBL" id="SDT12300.1"/>
    </source>
</evidence>
<keyword evidence="4" id="KW-1185">Reference proteome</keyword>
<feature type="compositionally biased region" description="Low complexity" evidence="1">
    <location>
        <begin position="650"/>
        <end position="676"/>
    </location>
</feature>
<dbReference type="RefSeq" id="WP_157682134.1">
    <property type="nucleotide sequence ID" value="NZ_LT629740.1"/>
</dbReference>
<feature type="region of interest" description="Disordered" evidence="1">
    <location>
        <begin position="1"/>
        <end position="22"/>
    </location>
</feature>
<name>A0A1H1XSV8_MUCMA</name>
<proteinExistence type="predicted"/>
<reference evidence="3 4" key="1">
    <citation type="submission" date="2016-10" db="EMBL/GenBank/DDBJ databases">
        <authorList>
            <person name="de Groot N.N."/>
        </authorList>
    </citation>
    <scope>NUCLEOTIDE SEQUENCE [LARGE SCALE GENOMIC DNA]</scope>
    <source>
        <strain evidence="3 4">MP1X4</strain>
    </source>
</reference>
<feature type="region of interest" description="Disordered" evidence="1">
    <location>
        <begin position="648"/>
        <end position="676"/>
    </location>
</feature>
<feature type="region of interest" description="Disordered" evidence="1">
    <location>
        <begin position="273"/>
        <end position="312"/>
    </location>
</feature>
<organism evidence="3 4">
    <name type="scientific">Mucilaginibacter mallensis</name>
    <dbReference type="NCBI Taxonomy" id="652787"/>
    <lineage>
        <taxon>Bacteria</taxon>
        <taxon>Pseudomonadati</taxon>
        <taxon>Bacteroidota</taxon>
        <taxon>Sphingobacteriia</taxon>
        <taxon>Sphingobacteriales</taxon>
        <taxon>Sphingobacteriaceae</taxon>
        <taxon>Mucilaginibacter</taxon>
    </lineage>
</organism>
<evidence type="ECO:0000256" key="1">
    <source>
        <dbReference type="SAM" id="MobiDB-lite"/>
    </source>
</evidence>
<dbReference type="Pfam" id="PF13699">
    <property type="entry name" value="eCIS_core"/>
    <property type="match status" value="1"/>
</dbReference>
<dbReference type="Proteomes" id="UP000199679">
    <property type="component" value="Chromosome I"/>
</dbReference>
<dbReference type="STRING" id="652787.SAMN05216490_2537"/>
<dbReference type="OrthoDB" id="292792at2"/>
<evidence type="ECO:0000259" key="2">
    <source>
        <dbReference type="Pfam" id="PF13699"/>
    </source>
</evidence>
<sequence>MGKVKIPRDQQPTSVAPLLNGDKATKGYPAVTRFAQAPAPSANSGNGLPHQLQQGVEALSGMSMAGTSVYYNSSAPAQISALAYAAGNQIHLGPGQEHHLPHEAWHVVQQKQGRVKPTLQAKGLAVNDDHALETEADVMGQRAVQLKTSDDTSVTLLNNPALQSVGVVQRKIGFEFQAVKSIFLRGPFGSKEILGRETEGRFKVEGDGGVLQIGSELELITKAVEETPQGREDLVKTMAAIVNFLDEIKHGDAIKDIPKINWEEEVKKPYDLSMWIPPPPRSRTASSDPEVERRHTEAERKRKEEEKKGDRATARLLKEKLSVEGEEFPKFVIAKTGKHFHPQATVGVKFEKIADLIEYITNAPIKKHGRRVVKKRPKPEVKEVEAMITAEAEATGSSISHEQESKAELTPGTAPAIITNPQEAANVFGWGAKRYHKPYKAAWGAAMDEVNLIPGLSPQVKGLAAFFYGLAKNQSGESKDTIDDPRFPKQAMPFMLRNGLLPFFNNLIPSEVEQLKQIYANGVWDMQIMPENKHNKNEFKSKKIPTVKQIFKDILKDRSDDEKKEDKRELLKRERIGGHAEITNDKESLKLYDMTRIDDIGDSDTEPAQLRQGAIIELRKLGSDVPPEKLMEFALAVFDLIVLINAGEGSSSAAPPSPPSSTSSLSTSSTSPLAAV</sequence>
<dbReference type="EMBL" id="LT629740">
    <property type="protein sequence ID" value="SDT12300.1"/>
    <property type="molecule type" value="Genomic_DNA"/>
</dbReference>
<gene>
    <name evidence="3" type="ORF">SAMN05216490_2537</name>
</gene>
<dbReference type="AlphaFoldDB" id="A0A1H1XSV8"/>
<feature type="compositionally biased region" description="Basic and acidic residues" evidence="1">
    <location>
        <begin position="290"/>
        <end position="312"/>
    </location>
</feature>
<dbReference type="InterPro" id="IPR025295">
    <property type="entry name" value="eCIS_core_dom"/>
</dbReference>
<feature type="domain" description="eCIS core" evidence="2">
    <location>
        <begin position="48"/>
        <end position="113"/>
    </location>
</feature>